<feature type="domain" description="AAA+ ATPase" evidence="5">
    <location>
        <begin position="650"/>
        <end position="789"/>
    </location>
</feature>
<dbReference type="EMBL" id="JAGEOJ010000003">
    <property type="protein sequence ID" value="MBO2447256.1"/>
    <property type="molecule type" value="Genomic_DNA"/>
</dbReference>
<protein>
    <submittedName>
        <fullName evidence="6">AAA family ATPase</fullName>
    </submittedName>
</protein>
<evidence type="ECO:0000256" key="3">
    <source>
        <dbReference type="ARBA" id="ARBA00022840"/>
    </source>
</evidence>
<dbReference type="GO" id="GO:0005524">
    <property type="term" value="F:ATP binding"/>
    <property type="evidence" value="ECO:0007669"/>
    <property type="project" value="UniProtKB-KW"/>
</dbReference>
<dbReference type="Pfam" id="PF00004">
    <property type="entry name" value="AAA"/>
    <property type="match status" value="2"/>
</dbReference>
<gene>
    <name evidence="6" type="ORF">J4573_09185</name>
</gene>
<reference evidence="6" key="1">
    <citation type="submission" date="2021-03" db="EMBL/GenBank/DDBJ databases">
        <authorList>
            <person name="Kanchanasin P."/>
            <person name="Saeng-In P."/>
            <person name="Phongsopitanun W."/>
            <person name="Yuki M."/>
            <person name="Kudo T."/>
            <person name="Ohkuma M."/>
            <person name="Tanasupawat S."/>
        </authorList>
    </citation>
    <scope>NUCLEOTIDE SEQUENCE</scope>
    <source>
        <strain evidence="6">GKU 128</strain>
    </source>
</reference>
<keyword evidence="2" id="KW-0547">Nucleotide-binding</keyword>
<feature type="domain" description="AAA+ ATPase" evidence="5">
    <location>
        <begin position="390"/>
        <end position="522"/>
    </location>
</feature>
<dbReference type="InterPro" id="IPR000641">
    <property type="entry name" value="CbxX/CfxQ"/>
</dbReference>
<dbReference type="InterPro" id="IPR041627">
    <property type="entry name" value="AAA_lid_6"/>
</dbReference>
<feature type="domain" description="AAA+ ATPase" evidence="5">
    <location>
        <begin position="925"/>
        <end position="1062"/>
    </location>
</feature>
<evidence type="ECO:0000259" key="5">
    <source>
        <dbReference type="SMART" id="SM00382"/>
    </source>
</evidence>
<comment type="similarity">
    <text evidence="1">Belongs to the CbxX/CfxQ family.</text>
</comment>
<dbReference type="PANTHER" id="PTHR43392:SF2">
    <property type="entry name" value="AAA-TYPE ATPASE FAMILY PROTEIN _ ANKYRIN REPEAT FAMILY PROTEIN"/>
    <property type="match status" value="1"/>
</dbReference>
<comment type="caution">
    <text evidence="6">The sequence shown here is derived from an EMBL/GenBank/DDBJ whole genome shotgun (WGS) entry which is preliminary data.</text>
</comment>
<evidence type="ECO:0000313" key="7">
    <source>
        <dbReference type="Proteomes" id="UP000669179"/>
    </source>
</evidence>
<dbReference type="InterPro" id="IPR027417">
    <property type="entry name" value="P-loop_NTPase"/>
</dbReference>
<keyword evidence="7" id="KW-1185">Reference proteome</keyword>
<keyword evidence="3" id="KW-0067">ATP-binding</keyword>
<dbReference type="InterPro" id="IPR003593">
    <property type="entry name" value="AAA+_ATPase"/>
</dbReference>
<dbReference type="SUPFAM" id="SSF52540">
    <property type="entry name" value="P-loop containing nucleoside triphosphate hydrolases"/>
    <property type="match status" value="3"/>
</dbReference>
<proteinExistence type="inferred from homology"/>
<dbReference type="RefSeq" id="WP_208254848.1">
    <property type="nucleotide sequence ID" value="NZ_JAGEOJ010000003.1"/>
</dbReference>
<dbReference type="SMART" id="SM00382">
    <property type="entry name" value="AAA"/>
    <property type="match status" value="3"/>
</dbReference>
<evidence type="ECO:0000256" key="1">
    <source>
        <dbReference type="ARBA" id="ARBA00010378"/>
    </source>
</evidence>
<dbReference type="CDD" id="cd00009">
    <property type="entry name" value="AAA"/>
    <property type="match status" value="2"/>
</dbReference>
<organism evidence="6 7">
    <name type="scientific">Actinomadura barringtoniae</name>
    <dbReference type="NCBI Taxonomy" id="1427535"/>
    <lineage>
        <taxon>Bacteria</taxon>
        <taxon>Bacillati</taxon>
        <taxon>Actinomycetota</taxon>
        <taxon>Actinomycetes</taxon>
        <taxon>Streptosporangiales</taxon>
        <taxon>Thermomonosporaceae</taxon>
        <taxon>Actinomadura</taxon>
    </lineage>
</organism>
<sequence length="1157" mass="125972">MRLPEHLESLVTDEPVLDVYAHGPWRVPDGLYDEIRERLDRLVADPRCEHLTADRHGMLATPASLVVADLLLTIDFLTGSAAIVAGSQAALSGHLFGHYYSEKPDTFREPASWGAGSGSFRPMDWLRDAPDQSLAMPLYRESLDIFEGLEPLEKRRQAMIRLFDDPPPDLDLDASSADQQALWAARADDETLAALPELTGPIGYLEWVCAGLLPVHERLLEVAPHDQPELTLFANLVLQAELTEVPAELAVVLGADRYGELLERFAAARATFKPNEWFQESRSWLSRCLGAGEADACRAWLDMTVRFTGIVQGLPEEVTAPNPVWIPVNQFQTDLRRLFTPRRRVVNPLAASLSKSAAPSRPARKQEVGSGLVGQPEVVAALEEIAAGGPPVRLLLVGPDGTGKRDAAQEIARLLQERGISGPPVWLADDFFAGKTVSAATNNIYIDARDCNGSNLMVIDGLDDMSRDPRSGEAMLEELHRSLDVFEDLHVVALCEPGGDERVREVNPGLSLRFKVARTQPFTAEGYAELFSRALHERGARAHKHALTAAGRLLSATPPVRNLRNARMAHRLADLVVESVRKHTETGAELVVKRADIPATFDAAGTSGDPRAELAAMTGLATVKHEIDLMVASAQAAKLRRDSGLPVSSPARHMVFTGNPGTGKTAVARLLARIYKDLGTLPSGHLVEVSRAELVGEYIGETAVKTRAVVQRAVGGVLFIDEAYSLTSSDYDGDYGSEAIAELVKMMEDHRDDLVVIVAGYDREMRRFIGSDPGLASRFPTTIRFPDFTDDELTEIFTSMASQAGLDVTAEARHRIADLLRRAPRGRSFGNARLMRNLCERTTALQSRRVVSKKRVTPAELSALLPEDFPASLMGDTPVPSSGDPIAELESLIGLDAVKEEVRKLVAEARSQDLRRAAGQPQSFPTRHMLFTGNPGTAKTTVARLIARIYAQLGLLSSGHLVEVGRSDLIGPYLGQTAPKVQAAVEQALGGVLFIDEAYSLTTDRDTYGQEAISVLVKLMEDYRGDLLVIAAGYEREMTAFMKANSGLESRFAKRLPFPDYADNELVAIFEHLAAAEGFTLADGLPGELRNRLRGTSRGPAFGNGRLMRNLLDAAVANQSQRITTAASPTDAEVLTLHPEDLPPSPAPDSNHYGLYL</sequence>
<evidence type="ECO:0000256" key="2">
    <source>
        <dbReference type="ARBA" id="ARBA00022741"/>
    </source>
</evidence>
<evidence type="ECO:0000313" key="6">
    <source>
        <dbReference type="EMBL" id="MBO2447256.1"/>
    </source>
</evidence>
<dbReference type="Pfam" id="PF17866">
    <property type="entry name" value="AAA_lid_6"/>
    <property type="match status" value="2"/>
</dbReference>
<dbReference type="Gene3D" id="3.40.50.300">
    <property type="entry name" value="P-loop containing nucleotide triphosphate hydrolases"/>
    <property type="match status" value="3"/>
</dbReference>
<dbReference type="Gene3D" id="1.10.8.60">
    <property type="match status" value="2"/>
</dbReference>
<dbReference type="InterPro" id="IPR050773">
    <property type="entry name" value="CbxX/CfxQ_RuBisCO_ESX"/>
</dbReference>
<name>A0A939PEX1_9ACTN</name>
<dbReference type="AlphaFoldDB" id="A0A939PEX1"/>
<dbReference type="FunFam" id="3.40.50.300:FF:000216">
    <property type="entry name" value="Type VII secretion ATPase EccA"/>
    <property type="match status" value="2"/>
</dbReference>
<evidence type="ECO:0000256" key="4">
    <source>
        <dbReference type="SAM" id="MobiDB-lite"/>
    </source>
</evidence>
<dbReference type="PANTHER" id="PTHR43392">
    <property type="entry name" value="AAA-TYPE ATPASE FAMILY PROTEIN / ANKYRIN REPEAT FAMILY PROTEIN"/>
    <property type="match status" value="1"/>
</dbReference>
<feature type="region of interest" description="Disordered" evidence="4">
    <location>
        <begin position="1136"/>
        <end position="1157"/>
    </location>
</feature>
<dbReference type="InterPro" id="IPR003959">
    <property type="entry name" value="ATPase_AAA_core"/>
</dbReference>
<dbReference type="Proteomes" id="UP000669179">
    <property type="component" value="Unassembled WGS sequence"/>
</dbReference>
<dbReference type="GO" id="GO:0016887">
    <property type="term" value="F:ATP hydrolysis activity"/>
    <property type="evidence" value="ECO:0007669"/>
    <property type="project" value="InterPro"/>
</dbReference>
<accession>A0A939PEX1</accession>
<dbReference type="PRINTS" id="PR00819">
    <property type="entry name" value="CBXCFQXSUPER"/>
</dbReference>